<dbReference type="EMBL" id="RCZD01000008">
    <property type="protein sequence ID" value="TPG60075.1"/>
    <property type="molecule type" value="Genomic_DNA"/>
</dbReference>
<dbReference type="PROSITE" id="PS00177">
    <property type="entry name" value="TOPOISOMERASE_II"/>
    <property type="match status" value="1"/>
</dbReference>
<dbReference type="InterPro" id="IPR013506">
    <property type="entry name" value="Topo_IIA_bsu_dom2"/>
</dbReference>
<dbReference type="InterPro" id="IPR018522">
    <property type="entry name" value="TopoIIA_CS"/>
</dbReference>
<evidence type="ECO:0000256" key="6">
    <source>
        <dbReference type="ARBA" id="ARBA00022842"/>
    </source>
</evidence>
<dbReference type="InterPro" id="IPR002288">
    <property type="entry name" value="DNA_gyrase_B_C"/>
</dbReference>
<proteinExistence type="predicted"/>
<keyword evidence="5" id="KW-0479">Metal-binding</keyword>
<sequence length="713" mass="79757">MSETIHSYDDKNIQVLSPLDAIRKRPGMYISDTEFVAYKLGCEGYENAFDEVKAGYATKVRVILSEKNGRITIIDNGRGIPIGINSESGMSTLKAIFTIPHSGGKFEDSAYGGTSGGLHGIGITAANALSRELDVITYRDGKKRHLHTEHSVSCYWDDANQSWVKDPEYDPPAVETGDLNAHGTEISFIIDHTIPSLEGYGRVFPVETTRHRLQQLAFLNLGAIVEFTYEQGGETVTQEFCYKTWKEYFDAHVRKIDSDEEVYTPEYIFIDHMNEDNTGVQALLCFSSGYARNIHAFTNTILNQSGGRHVIGLERAIYSAFFNYGFTDDEGNPYKFEENDLCRGINGILSIYIKDAKYGSQTKERLTTKTAESFVQGIVELDLRKWIFKNQEIANKLCHAAAMRYNTRRNSERNVNLAKAVQINDAPSGSKKPIQASNYVECHSLDATRCELFIVEGDSASGLMKKGRDKNHQAIMLLKGKVLNSARVNEERMLAHKELSLLGTVIGAGLSDLCDPSKSRFQKIIITTDADSDGAHIRTLLQGFFGIYTYPLLEAGYIYVVAPPLYGATQYAKYKDYTAFGNSKLELIKEIEELPDTSSLLDLGEAEIAERLKGWDITRYKGLGEMSAEQTAHTILNKDTRLLRQLTVSDLDSCMQSVNEMMGKPTWYRKQALGGVPVMTSFEEALQDRPLSPLDMAVEEVDTTAMEEMDEEE</sequence>
<dbReference type="Pfam" id="PF01751">
    <property type="entry name" value="Toprim"/>
    <property type="match status" value="1"/>
</dbReference>
<keyword evidence="8" id="KW-0238">DNA-binding</keyword>
<keyword evidence="9" id="KW-0413">Isomerase</keyword>
<keyword evidence="7" id="KW-0799">Topoisomerase</keyword>
<dbReference type="AlphaFoldDB" id="A0A502GDT6"/>
<keyword evidence="6" id="KW-0460">Magnesium</keyword>
<dbReference type="PRINTS" id="PR01159">
    <property type="entry name" value="DNAGYRASEB"/>
</dbReference>
<dbReference type="SUPFAM" id="SSF55874">
    <property type="entry name" value="ATPase domain of HSP90 chaperone/DNA topoisomerase II/histidine kinase"/>
    <property type="match status" value="1"/>
</dbReference>
<organism evidence="11 12">
    <name type="scientific">Ewingella americana</name>
    <dbReference type="NCBI Taxonomy" id="41202"/>
    <lineage>
        <taxon>Bacteria</taxon>
        <taxon>Pseudomonadati</taxon>
        <taxon>Pseudomonadota</taxon>
        <taxon>Gammaproteobacteria</taxon>
        <taxon>Enterobacterales</taxon>
        <taxon>Yersiniaceae</taxon>
        <taxon>Ewingella</taxon>
    </lineage>
</organism>
<dbReference type="EC" id="5.6.2.2" evidence="3"/>
<dbReference type="OrthoDB" id="9802808at2"/>
<dbReference type="PRINTS" id="PR00418">
    <property type="entry name" value="TPI2FAMILY"/>
</dbReference>
<comment type="cofactor">
    <cofactor evidence="2">
        <name>Mg(2+)</name>
        <dbReference type="ChEBI" id="CHEBI:18420"/>
    </cofactor>
</comment>
<protein>
    <recommendedName>
        <fullName evidence="4">DNA gyrase subunit B</fullName>
        <ecNumber evidence="3">5.6.2.2</ecNumber>
    </recommendedName>
</protein>
<dbReference type="InterPro" id="IPR003594">
    <property type="entry name" value="HATPase_dom"/>
</dbReference>
<dbReference type="Pfam" id="PF00986">
    <property type="entry name" value="DNA_gyraseB_C"/>
    <property type="match status" value="1"/>
</dbReference>
<evidence type="ECO:0000259" key="10">
    <source>
        <dbReference type="SMART" id="SM00387"/>
    </source>
</evidence>
<dbReference type="GO" id="GO:0046872">
    <property type="term" value="F:metal ion binding"/>
    <property type="evidence" value="ECO:0007669"/>
    <property type="project" value="UniProtKB-KW"/>
</dbReference>
<dbReference type="InterPro" id="IPR013760">
    <property type="entry name" value="Topo_IIA-like_dom_sf"/>
</dbReference>
<dbReference type="InterPro" id="IPR036890">
    <property type="entry name" value="HATPase_C_sf"/>
</dbReference>
<evidence type="ECO:0000256" key="8">
    <source>
        <dbReference type="ARBA" id="ARBA00023125"/>
    </source>
</evidence>
<keyword evidence="12" id="KW-1185">Reference proteome</keyword>
<dbReference type="InterPro" id="IPR006171">
    <property type="entry name" value="TOPRIM_dom"/>
</dbReference>
<dbReference type="InterPro" id="IPR001241">
    <property type="entry name" value="Topo_IIA"/>
</dbReference>
<evidence type="ECO:0000256" key="4">
    <source>
        <dbReference type="ARBA" id="ARBA00019166"/>
    </source>
</evidence>
<comment type="catalytic activity">
    <reaction evidence="1">
        <text>ATP-dependent breakage, passage and rejoining of double-stranded DNA.</text>
        <dbReference type="EC" id="5.6.2.2"/>
    </reaction>
</comment>
<evidence type="ECO:0000256" key="9">
    <source>
        <dbReference type="ARBA" id="ARBA00023235"/>
    </source>
</evidence>
<reference evidence="11 12" key="1">
    <citation type="journal article" date="2019" name="Environ. Microbiol.">
        <title>Species interactions and distinct microbial communities in high Arctic permafrost affected cryosols are associated with the CH4 and CO2 gas fluxes.</title>
        <authorList>
            <person name="Altshuler I."/>
            <person name="Hamel J."/>
            <person name="Turney S."/>
            <person name="Magnuson E."/>
            <person name="Levesque R."/>
            <person name="Greer C."/>
            <person name="Whyte L.G."/>
        </authorList>
    </citation>
    <scope>NUCLEOTIDE SEQUENCE [LARGE SCALE GENOMIC DNA]</scope>
    <source>
        <strain evidence="11 12">E4</strain>
    </source>
</reference>
<dbReference type="Gene3D" id="3.40.50.670">
    <property type="match status" value="1"/>
</dbReference>
<dbReference type="GO" id="GO:0003918">
    <property type="term" value="F:DNA topoisomerase type II (double strand cut, ATP-hydrolyzing) activity"/>
    <property type="evidence" value="ECO:0007669"/>
    <property type="project" value="UniProtKB-EC"/>
</dbReference>
<dbReference type="InterPro" id="IPR014721">
    <property type="entry name" value="Ribsml_uS5_D2-typ_fold_subgr"/>
</dbReference>
<evidence type="ECO:0000313" key="11">
    <source>
        <dbReference type="EMBL" id="TPG60075.1"/>
    </source>
</evidence>
<dbReference type="SMART" id="SM00387">
    <property type="entry name" value="HATPase_c"/>
    <property type="match status" value="1"/>
</dbReference>
<comment type="caution">
    <text evidence="11">The sequence shown here is derived from an EMBL/GenBank/DDBJ whole genome shotgun (WGS) entry which is preliminary data.</text>
</comment>
<dbReference type="GO" id="GO:0005524">
    <property type="term" value="F:ATP binding"/>
    <property type="evidence" value="ECO:0007669"/>
    <property type="project" value="InterPro"/>
</dbReference>
<dbReference type="SMART" id="SM00433">
    <property type="entry name" value="TOP2c"/>
    <property type="match status" value="1"/>
</dbReference>
<dbReference type="SUPFAM" id="SSF54211">
    <property type="entry name" value="Ribosomal protein S5 domain 2-like"/>
    <property type="match status" value="1"/>
</dbReference>
<dbReference type="Gene3D" id="3.30.565.10">
    <property type="entry name" value="Histidine kinase-like ATPase, C-terminal domain"/>
    <property type="match status" value="1"/>
</dbReference>
<evidence type="ECO:0000313" key="12">
    <source>
        <dbReference type="Proteomes" id="UP000317663"/>
    </source>
</evidence>
<dbReference type="Proteomes" id="UP000317663">
    <property type="component" value="Unassembled WGS sequence"/>
</dbReference>
<accession>A0A502GDT6</accession>
<dbReference type="GO" id="GO:0006265">
    <property type="term" value="P:DNA topological change"/>
    <property type="evidence" value="ECO:0007669"/>
    <property type="project" value="InterPro"/>
</dbReference>
<dbReference type="Pfam" id="PF02518">
    <property type="entry name" value="HATPase_c"/>
    <property type="match status" value="1"/>
</dbReference>
<name>A0A502GDT6_9GAMM</name>
<evidence type="ECO:0000256" key="2">
    <source>
        <dbReference type="ARBA" id="ARBA00001946"/>
    </source>
</evidence>
<dbReference type="SUPFAM" id="SSF56719">
    <property type="entry name" value="Type II DNA topoisomerase"/>
    <property type="match status" value="1"/>
</dbReference>
<gene>
    <name evidence="11" type="ORF">EAH77_16030</name>
</gene>
<feature type="domain" description="Histidine kinase/HSP90-like ATPase" evidence="10">
    <location>
        <begin position="32"/>
        <end position="194"/>
    </location>
</feature>
<dbReference type="PANTHER" id="PTHR45866">
    <property type="entry name" value="DNA GYRASE/TOPOISOMERASE SUBUNIT B"/>
    <property type="match status" value="1"/>
</dbReference>
<dbReference type="InterPro" id="IPR000565">
    <property type="entry name" value="Topo_IIA_B"/>
</dbReference>
<evidence type="ECO:0000256" key="7">
    <source>
        <dbReference type="ARBA" id="ARBA00023029"/>
    </source>
</evidence>
<dbReference type="InterPro" id="IPR020568">
    <property type="entry name" value="Ribosomal_Su5_D2-typ_SF"/>
</dbReference>
<dbReference type="PANTHER" id="PTHR45866:SF4">
    <property type="entry name" value="DNA TOPOISOMERASE 4 SUBUNIT B"/>
    <property type="match status" value="1"/>
</dbReference>
<dbReference type="Pfam" id="PF00204">
    <property type="entry name" value="DNA_gyraseB"/>
    <property type="match status" value="1"/>
</dbReference>
<evidence type="ECO:0000256" key="5">
    <source>
        <dbReference type="ARBA" id="ARBA00022723"/>
    </source>
</evidence>
<dbReference type="InterPro" id="IPR013759">
    <property type="entry name" value="Topo_IIA_B_C"/>
</dbReference>
<evidence type="ECO:0000256" key="3">
    <source>
        <dbReference type="ARBA" id="ARBA00012895"/>
    </source>
</evidence>
<evidence type="ECO:0000256" key="1">
    <source>
        <dbReference type="ARBA" id="ARBA00000185"/>
    </source>
</evidence>
<dbReference type="Gene3D" id="3.30.230.10">
    <property type="match status" value="1"/>
</dbReference>
<dbReference type="GO" id="GO:0003677">
    <property type="term" value="F:DNA binding"/>
    <property type="evidence" value="ECO:0007669"/>
    <property type="project" value="UniProtKB-KW"/>
</dbReference>
<dbReference type="RefSeq" id="WP_140473802.1">
    <property type="nucleotide sequence ID" value="NZ_RCZD01000008.1"/>
</dbReference>